<accession>A0A3L6SLT1</accession>
<dbReference type="EMBL" id="PQIB02000004">
    <property type="protein sequence ID" value="RLN23589.1"/>
    <property type="molecule type" value="Genomic_DNA"/>
</dbReference>
<name>A0A3L6SLT1_PANMI</name>
<feature type="region of interest" description="Disordered" evidence="1">
    <location>
        <begin position="132"/>
        <end position="159"/>
    </location>
</feature>
<organism evidence="2 3">
    <name type="scientific">Panicum miliaceum</name>
    <name type="common">Proso millet</name>
    <name type="synonym">Broomcorn millet</name>
    <dbReference type="NCBI Taxonomy" id="4540"/>
    <lineage>
        <taxon>Eukaryota</taxon>
        <taxon>Viridiplantae</taxon>
        <taxon>Streptophyta</taxon>
        <taxon>Embryophyta</taxon>
        <taxon>Tracheophyta</taxon>
        <taxon>Spermatophyta</taxon>
        <taxon>Magnoliopsida</taxon>
        <taxon>Liliopsida</taxon>
        <taxon>Poales</taxon>
        <taxon>Poaceae</taxon>
        <taxon>PACMAD clade</taxon>
        <taxon>Panicoideae</taxon>
        <taxon>Panicodae</taxon>
        <taxon>Paniceae</taxon>
        <taxon>Panicinae</taxon>
        <taxon>Panicum</taxon>
        <taxon>Panicum sect. Panicum</taxon>
    </lineage>
</organism>
<sequence>MAAAGKPDPAAPPQPPSAAKGVFMRRIFPFLLATNVFIGGERGNPTPTDLTPFHSCVLDGLTTVRSMRFWAAISVSYGFSALPCVDYARESKLTSSFHSVYVFAKTYKRDQEKKNAEAAAAAAAALSSPASATAKAADPAPPPAPAPTPKVVLPPPSEDEQRQVYKWMLEEMRKIRPRNAAEKNKINEEKALLKDFIRAESLPRL</sequence>
<gene>
    <name evidence="2" type="ORF">C2845_PM07G13430</name>
</gene>
<dbReference type="PANTHER" id="PTHR34364">
    <property type="entry name" value="WAS/WASL-INTERACTING FAMILY PROTEIN"/>
    <property type="match status" value="1"/>
</dbReference>
<feature type="compositionally biased region" description="Pro residues" evidence="1">
    <location>
        <begin position="139"/>
        <end position="156"/>
    </location>
</feature>
<dbReference type="AlphaFoldDB" id="A0A3L6SLT1"/>
<protein>
    <submittedName>
        <fullName evidence="2">Uncharacterized protein</fullName>
    </submittedName>
</protein>
<evidence type="ECO:0000256" key="1">
    <source>
        <dbReference type="SAM" id="MobiDB-lite"/>
    </source>
</evidence>
<dbReference type="OrthoDB" id="1907935at2759"/>
<dbReference type="PANTHER" id="PTHR34364:SF2">
    <property type="entry name" value="OS01G0579800 PROTEIN"/>
    <property type="match status" value="1"/>
</dbReference>
<comment type="caution">
    <text evidence="2">The sequence shown here is derived from an EMBL/GenBank/DDBJ whole genome shotgun (WGS) entry which is preliminary data.</text>
</comment>
<dbReference type="Proteomes" id="UP000275267">
    <property type="component" value="Unassembled WGS sequence"/>
</dbReference>
<evidence type="ECO:0000313" key="2">
    <source>
        <dbReference type="EMBL" id="RLN23589.1"/>
    </source>
</evidence>
<dbReference type="STRING" id="4540.A0A3L6SLT1"/>
<keyword evidence="3" id="KW-1185">Reference proteome</keyword>
<evidence type="ECO:0000313" key="3">
    <source>
        <dbReference type="Proteomes" id="UP000275267"/>
    </source>
</evidence>
<reference evidence="3" key="1">
    <citation type="journal article" date="2019" name="Nat. Commun.">
        <title>The genome of broomcorn millet.</title>
        <authorList>
            <person name="Zou C."/>
            <person name="Miki D."/>
            <person name="Li D."/>
            <person name="Tang Q."/>
            <person name="Xiao L."/>
            <person name="Rajput S."/>
            <person name="Deng P."/>
            <person name="Jia W."/>
            <person name="Huang R."/>
            <person name="Zhang M."/>
            <person name="Sun Y."/>
            <person name="Hu J."/>
            <person name="Fu X."/>
            <person name="Schnable P.S."/>
            <person name="Li F."/>
            <person name="Zhang H."/>
            <person name="Feng B."/>
            <person name="Zhu X."/>
            <person name="Liu R."/>
            <person name="Schnable J.C."/>
            <person name="Zhu J.-K."/>
            <person name="Zhang H."/>
        </authorList>
    </citation>
    <scope>NUCLEOTIDE SEQUENCE [LARGE SCALE GENOMIC DNA]</scope>
</reference>
<proteinExistence type="predicted"/>